<dbReference type="Proteomes" id="UP000886700">
    <property type="component" value="Unplaced"/>
</dbReference>
<evidence type="ECO:0000256" key="2">
    <source>
        <dbReference type="ARBA" id="ARBA00023180"/>
    </source>
</evidence>
<feature type="chain" id="PRO_5045232327" evidence="7">
    <location>
        <begin position="35"/>
        <end position="521"/>
    </location>
</feature>
<protein>
    <submittedName>
        <fullName evidence="10">Carcinoembryonic antigen-related cell adhesion molecule 1 isoform X1</fullName>
    </submittedName>
</protein>
<feature type="compositionally biased region" description="Low complexity" evidence="5">
    <location>
        <begin position="494"/>
        <end position="510"/>
    </location>
</feature>
<keyword evidence="2" id="KW-0325">Glycoprotein</keyword>
<feature type="domain" description="Ig-like" evidence="8">
    <location>
        <begin position="325"/>
        <end position="409"/>
    </location>
</feature>
<dbReference type="PANTHER" id="PTHR44427">
    <property type="entry name" value="CARCINOEMBRYONIC ANTIGEN-RELATED CELL ADHESION MOLECULE 19"/>
    <property type="match status" value="1"/>
</dbReference>
<evidence type="ECO:0000256" key="7">
    <source>
        <dbReference type="SAM" id="SignalP"/>
    </source>
</evidence>
<dbReference type="Gene3D" id="2.60.40.10">
    <property type="entry name" value="Immunoglobulins"/>
    <property type="match status" value="4"/>
</dbReference>
<name>A0ABM2WHJ2_MESAU</name>
<evidence type="ECO:0000259" key="8">
    <source>
        <dbReference type="PROSITE" id="PS50835"/>
    </source>
</evidence>
<feature type="region of interest" description="Disordered" evidence="5">
    <location>
        <begin position="458"/>
        <end position="521"/>
    </location>
</feature>
<dbReference type="InterPro" id="IPR036179">
    <property type="entry name" value="Ig-like_dom_sf"/>
</dbReference>
<accession>A0ABM2WHJ2</accession>
<dbReference type="CDD" id="cd05774">
    <property type="entry name" value="IgV_CEACAM_D1"/>
    <property type="match status" value="1"/>
</dbReference>
<evidence type="ECO:0000256" key="6">
    <source>
        <dbReference type="SAM" id="Phobius"/>
    </source>
</evidence>
<gene>
    <name evidence="10" type="primary">Ceacam1</name>
</gene>
<dbReference type="CDD" id="cd20948">
    <property type="entry name" value="IgC2_CEACAM5-like"/>
    <property type="match status" value="1"/>
</dbReference>
<dbReference type="InterPro" id="IPR003599">
    <property type="entry name" value="Ig_sub"/>
</dbReference>
<keyword evidence="1 7" id="KW-0732">Signal</keyword>
<dbReference type="InterPro" id="IPR007110">
    <property type="entry name" value="Ig-like_dom"/>
</dbReference>
<dbReference type="Pfam" id="PF13927">
    <property type="entry name" value="Ig_3"/>
    <property type="match status" value="2"/>
</dbReference>
<dbReference type="Pfam" id="PF13895">
    <property type="entry name" value="Ig_2"/>
    <property type="match status" value="1"/>
</dbReference>
<keyword evidence="9" id="KW-1185">Reference proteome</keyword>
<comment type="similarity">
    <text evidence="4">Belongs to the immunoglobulin superfamily. CEA family.</text>
</comment>
<evidence type="ECO:0000313" key="10">
    <source>
        <dbReference type="RefSeq" id="XP_040590252.1"/>
    </source>
</evidence>
<feature type="transmembrane region" description="Helical" evidence="6">
    <location>
        <begin position="425"/>
        <end position="449"/>
    </location>
</feature>
<dbReference type="Pfam" id="PF07686">
    <property type="entry name" value="V-set"/>
    <property type="match status" value="1"/>
</dbReference>
<dbReference type="InterPro" id="IPR013106">
    <property type="entry name" value="Ig_V-set"/>
</dbReference>
<dbReference type="InterPro" id="IPR003598">
    <property type="entry name" value="Ig_sub2"/>
</dbReference>
<evidence type="ECO:0000256" key="5">
    <source>
        <dbReference type="SAM" id="MobiDB-lite"/>
    </source>
</evidence>
<feature type="compositionally biased region" description="Polar residues" evidence="5">
    <location>
        <begin position="467"/>
        <end position="487"/>
    </location>
</feature>
<evidence type="ECO:0000313" key="9">
    <source>
        <dbReference type="Proteomes" id="UP000886700"/>
    </source>
</evidence>
<dbReference type="RefSeq" id="XP_040590252.1">
    <property type="nucleotide sequence ID" value="XM_040734318.1"/>
</dbReference>
<feature type="domain" description="Ig-like" evidence="8">
    <location>
        <begin position="145"/>
        <end position="232"/>
    </location>
</feature>
<dbReference type="SMART" id="SM00409">
    <property type="entry name" value="IG"/>
    <property type="match status" value="4"/>
</dbReference>
<dbReference type="CDD" id="cd05740">
    <property type="entry name" value="IgI_hCEACAM_2_4_6_like"/>
    <property type="match status" value="2"/>
</dbReference>
<keyword evidence="6" id="KW-1133">Transmembrane helix</keyword>
<evidence type="ECO:0000256" key="3">
    <source>
        <dbReference type="ARBA" id="ARBA00023319"/>
    </source>
</evidence>
<organism evidence="9 10">
    <name type="scientific">Mesocricetus auratus</name>
    <name type="common">Golden hamster</name>
    <dbReference type="NCBI Taxonomy" id="10036"/>
    <lineage>
        <taxon>Eukaryota</taxon>
        <taxon>Metazoa</taxon>
        <taxon>Chordata</taxon>
        <taxon>Craniata</taxon>
        <taxon>Vertebrata</taxon>
        <taxon>Euteleostomi</taxon>
        <taxon>Mammalia</taxon>
        <taxon>Eutheria</taxon>
        <taxon>Euarchontoglires</taxon>
        <taxon>Glires</taxon>
        <taxon>Rodentia</taxon>
        <taxon>Myomorpha</taxon>
        <taxon>Muroidea</taxon>
        <taxon>Cricetidae</taxon>
        <taxon>Cricetinae</taxon>
        <taxon>Mesocricetus</taxon>
    </lineage>
</organism>
<evidence type="ECO:0000256" key="4">
    <source>
        <dbReference type="ARBA" id="ARBA00038222"/>
    </source>
</evidence>
<sequence>MELTSAPLHKGQVPWRGLLLAALLLAYWNSPVSAQVTVEAVPTHVAEGANVLLQVHNLPTTLQVFYWYKGDTLADSNEIARFIISSSTNSTGPAHTGRETIYQNGSLLFQNVMQNDTGTYTFHMLTANFDNPTKSLQFYVHAPLPKPNITSNNSNPMEGEDSVALMCEPETQNTVYLWRINGQSLSEGDRLKLSIDNRTLTLLTVVRTDTGPYECETRNLVSTSRSDPLTLNITYGPDVPIISPSDTHFQSRTNLSLSCHAASNPPAQYSWSVNGELQASSQELFIPNITTNNSGSYTCLVHNSVTDLNRTTVKNITVLEPVTPPSIQVANTTFKELESVSLTCDSQDIGISIRWLFNGQSLGLTDRMKLSENNSTLSIDPVRREDSGKYECEVSNPVSSERSNPIQLNIIPDPTQGSSGLSAGAIAGIVVGCVAGVALIAALAYFLYFRKTGRGTDQRELTEHKPSASNHNLGPSDSSPNKVNEVTYSVLDFSAQRPRPPDSASPSPRAIEAVYSEVKKK</sequence>
<keyword evidence="3" id="KW-0393">Immunoglobulin domain</keyword>
<keyword evidence="6" id="KW-0812">Transmembrane</keyword>
<feature type="signal peptide" evidence="7">
    <location>
        <begin position="1"/>
        <end position="34"/>
    </location>
</feature>
<feature type="domain" description="Ig-like" evidence="8">
    <location>
        <begin position="237"/>
        <end position="317"/>
    </location>
</feature>
<dbReference type="SUPFAM" id="SSF48726">
    <property type="entry name" value="Immunoglobulin"/>
    <property type="match status" value="4"/>
</dbReference>
<keyword evidence="6" id="KW-0472">Membrane</keyword>
<dbReference type="SMART" id="SM00408">
    <property type="entry name" value="IGc2"/>
    <property type="match status" value="3"/>
</dbReference>
<dbReference type="PROSITE" id="PS50835">
    <property type="entry name" value="IG_LIKE"/>
    <property type="match status" value="3"/>
</dbReference>
<dbReference type="InterPro" id="IPR050831">
    <property type="entry name" value="CEA_cell_adhesion"/>
</dbReference>
<dbReference type="PANTHER" id="PTHR44427:SF1">
    <property type="entry name" value="CARCINOEMBRYONIC ANTIGEN-RELATED CELL ADHESION MOLECULE 1"/>
    <property type="match status" value="1"/>
</dbReference>
<dbReference type="GeneID" id="101829495"/>
<proteinExistence type="inferred from homology"/>
<reference evidence="10" key="1">
    <citation type="submission" date="2025-08" db="UniProtKB">
        <authorList>
            <consortium name="RefSeq"/>
        </authorList>
    </citation>
    <scope>IDENTIFICATION</scope>
    <source>
        <tissue evidence="10">Liver</tissue>
    </source>
</reference>
<evidence type="ECO:0000256" key="1">
    <source>
        <dbReference type="ARBA" id="ARBA00022729"/>
    </source>
</evidence>
<dbReference type="InterPro" id="IPR013783">
    <property type="entry name" value="Ig-like_fold"/>
</dbReference>